<feature type="domain" description="Impact N-terminal" evidence="2">
    <location>
        <begin position="18"/>
        <end position="121"/>
    </location>
</feature>
<evidence type="ECO:0000259" key="2">
    <source>
        <dbReference type="Pfam" id="PF01205"/>
    </source>
</evidence>
<dbReference type="InterPro" id="IPR001498">
    <property type="entry name" value="Impact_N"/>
</dbReference>
<dbReference type="InterPro" id="IPR035647">
    <property type="entry name" value="EFG_III/V"/>
</dbReference>
<feature type="domain" description="UPF0029" evidence="3">
    <location>
        <begin position="139"/>
        <end position="193"/>
    </location>
</feature>
<dbReference type="PANTHER" id="PTHR16301:SF20">
    <property type="entry name" value="IMPACT FAMILY MEMBER YIGZ"/>
    <property type="match status" value="1"/>
</dbReference>
<dbReference type="PROSITE" id="PS00910">
    <property type="entry name" value="UPF0029"/>
    <property type="match status" value="1"/>
</dbReference>
<dbReference type="SUPFAM" id="SSF54211">
    <property type="entry name" value="Ribosomal protein S5 domain 2-like"/>
    <property type="match status" value="1"/>
</dbReference>
<dbReference type="InterPro" id="IPR020568">
    <property type="entry name" value="Ribosomal_Su5_D2-typ_SF"/>
</dbReference>
<sequence length="208" mass="23200">MPYISVSGEYRSEKVIERSRFITTSLHVEGEEEARAFIARINAEFKDATHNCYAYIADATGNAPRFSDDGEPSGTAGMPILEVIKNKKIFCTAVVVTRYFGGIKLGAGGLVRAYSGCTAENLDGAVKLIYMPCEEYRYTVGYDSIDLCNRLFEKRDCELKGVEYLSDVTFTVAVKKELAPDFNYALTDLLGGRLKTEKLREFECGFKL</sequence>
<organism evidence="4 5">
    <name type="scientific">Candidatus Coproplasma excrementigallinarum</name>
    <dbReference type="NCBI Taxonomy" id="2840747"/>
    <lineage>
        <taxon>Bacteria</taxon>
        <taxon>Bacillati</taxon>
        <taxon>Bacillota</taxon>
        <taxon>Clostridia</taxon>
        <taxon>Eubacteriales</taxon>
        <taxon>Candidatus Coproplasma</taxon>
    </lineage>
</organism>
<evidence type="ECO:0000256" key="1">
    <source>
        <dbReference type="ARBA" id="ARBA00007665"/>
    </source>
</evidence>
<reference evidence="4" key="1">
    <citation type="submission" date="2020-10" db="EMBL/GenBank/DDBJ databases">
        <authorList>
            <person name="Gilroy R."/>
        </authorList>
    </citation>
    <scope>NUCLEOTIDE SEQUENCE</scope>
    <source>
        <strain evidence="4">CHK195-12923</strain>
    </source>
</reference>
<dbReference type="InterPro" id="IPR036956">
    <property type="entry name" value="Impact_N_sf"/>
</dbReference>
<dbReference type="InterPro" id="IPR023582">
    <property type="entry name" value="Impact"/>
</dbReference>
<evidence type="ECO:0000259" key="3">
    <source>
        <dbReference type="Pfam" id="PF09186"/>
    </source>
</evidence>
<comment type="caution">
    <text evidence="4">The sequence shown here is derived from an EMBL/GenBank/DDBJ whole genome shotgun (WGS) entry which is preliminary data.</text>
</comment>
<accession>A0A9D1MKG8</accession>
<dbReference type="EMBL" id="DVNE01000037">
    <property type="protein sequence ID" value="HIU61752.1"/>
    <property type="molecule type" value="Genomic_DNA"/>
</dbReference>
<comment type="similarity">
    <text evidence="1">Belongs to the IMPACT family.</text>
</comment>
<evidence type="ECO:0000313" key="5">
    <source>
        <dbReference type="Proteomes" id="UP000824110"/>
    </source>
</evidence>
<dbReference type="SUPFAM" id="SSF54980">
    <property type="entry name" value="EF-G C-terminal domain-like"/>
    <property type="match status" value="1"/>
</dbReference>
<dbReference type="PANTHER" id="PTHR16301">
    <property type="entry name" value="IMPACT-RELATED"/>
    <property type="match status" value="1"/>
</dbReference>
<dbReference type="GO" id="GO:0006446">
    <property type="term" value="P:regulation of translational initiation"/>
    <property type="evidence" value="ECO:0007669"/>
    <property type="project" value="TreeGrafter"/>
</dbReference>
<evidence type="ECO:0000313" key="4">
    <source>
        <dbReference type="EMBL" id="HIU61752.1"/>
    </source>
</evidence>
<gene>
    <name evidence="4" type="ORF">IAB69_03795</name>
</gene>
<dbReference type="InterPro" id="IPR020569">
    <property type="entry name" value="UPF0029_Impact_CS"/>
</dbReference>
<name>A0A9D1MKG8_9FIRM</name>
<dbReference type="GO" id="GO:0005737">
    <property type="term" value="C:cytoplasm"/>
    <property type="evidence" value="ECO:0007669"/>
    <property type="project" value="TreeGrafter"/>
</dbReference>
<protein>
    <submittedName>
        <fullName evidence="4">YigZ family protein</fullName>
    </submittedName>
</protein>
<dbReference type="Gene3D" id="3.30.230.30">
    <property type="entry name" value="Impact, N-terminal domain"/>
    <property type="match status" value="1"/>
</dbReference>
<dbReference type="InterPro" id="IPR015269">
    <property type="entry name" value="UPF0029_Impact_C"/>
</dbReference>
<dbReference type="Gene3D" id="3.30.70.240">
    <property type="match status" value="1"/>
</dbReference>
<dbReference type="Proteomes" id="UP000824110">
    <property type="component" value="Unassembled WGS sequence"/>
</dbReference>
<dbReference type="Pfam" id="PF09186">
    <property type="entry name" value="DUF1949"/>
    <property type="match status" value="1"/>
</dbReference>
<dbReference type="AlphaFoldDB" id="A0A9D1MKG8"/>
<reference evidence="4" key="2">
    <citation type="journal article" date="2021" name="PeerJ">
        <title>Extensive microbial diversity within the chicken gut microbiome revealed by metagenomics and culture.</title>
        <authorList>
            <person name="Gilroy R."/>
            <person name="Ravi A."/>
            <person name="Getino M."/>
            <person name="Pursley I."/>
            <person name="Horton D.L."/>
            <person name="Alikhan N.F."/>
            <person name="Baker D."/>
            <person name="Gharbi K."/>
            <person name="Hall N."/>
            <person name="Watson M."/>
            <person name="Adriaenssens E.M."/>
            <person name="Foster-Nyarko E."/>
            <person name="Jarju S."/>
            <person name="Secka A."/>
            <person name="Antonio M."/>
            <person name="Oren A."/>
            <person name="Chaudhuri R.R."/>
            <person name="La Ragione R."/>
            <person name="Hildebrand F."/>
            <person name="Pallen M.J."/>
        </authorList>
    </citation>
    <scope>NUCLEOTIDE SEQUENCE</scope>
    <source>
        <strain evidence="4">CHK195-12923</strain>
    </source>
</reference>
<proteinExistence type="inferred from homology"/>
<dbReference type="Pfam" id="PF01205">
    <property type="entry name" value="Impact_N"/>
    <property type="match status" value="1"/>
</dbReference>